<dbReference type="InterPro" id="IPR003591">
    <property type="entry name" value="Leu-rich_rpt_typical-subtyp"/>
</dbReference>
<dbReference type="SUPFAM" id="SSF52200">
    <property type="entry name" value="Toll/Interleukin receptor TIR domain"/>
    <property type="match status" value="1"/>
</dbReference>
<dbReference type="Proteomes" id="UP000694888">
    <property type="component" value="Unplaced"/>
</dbReference>
<comment type="similarity">
    <text evidence="2">Belongs to the Toll-like receptor family.</text>
</comment>
<evidence type="ECO:0000256" key="8">
    <source>
        <dbReference type="ARBA" id="ARBA00023136"/>
    </source>
</evidence>
<dbReference type="Pfam" id="PF13855">
    <property type="entry name" value="LRR_8"/>
    <property type="match status" value="3"/>
</dbReference>
<evidence type="ECO:0000256" key="1">
    <source>
        <dbReference type="ARBA" id="ARBA00004167"/>
    </source>
</evidence>
<dbReference type="GeneID" id="101850048"/>
<evidence type="ECO:0000256" key="2">
    <source>
        <dbReference type="ARBA" id="ARBA00009634"/>
    </source>
</evidence>
<proteinExistence type="inferred from homology"/>
<feature type="domain" description="TIR" evidence="12">
    <location>
        <begin position="787"/>
        <end position="921"/>
    </location>
</feature>
<evidence type="ECO:0000256" key="5">
    <source>
        <dbReference type="ARBA" id="ARBA00022729"/>
    </source>
</evidence>
<dbReference type="SMART" id="SM00369">
    <property type="entry name" value="LRR_TYP"/>
    <property type="match status" value="5"/>
</dbReference>
<name>A0ABM1ACT0_APLCA</name>
<dbReference type="RefSeq" id="XP_012945226.1">
    <property type="nucleotide sequence ID" value="XM_013089772.2"/>
</dbReference>
<keyword evidence="5" id="KW-0732">Signal</keyword>
<evidence type="ECO:0000256" key="10">
    <source>
        <dbReference type="ARBA" id="ARBA00023180"/>
    </source>
</evidence>
<evidence type="ECO:0000256" key="4">
    <source>
        <dbReference type="ARBA" id="ARBA00022692"/>
    </source>
</evidence>
<dbReference type="InterPro" id="IPR001611">
    <property type="entry name" value="Leu-rich_rpt"/>
</dbReference>
<keyword evidence="7 11" id="KW-1133">Transmembrane helix</keyword>
<evidence type="ECO:0000256" key="9">
    <source>
        <dbReference type="ARBA" id="ARBA00023170"/>
    </source>
</evidence>
<dbReference type="InterPro" id="IPR000157">
    <property type="entry name" value="TIR_dom"/>
</dbReference>
<dbReference type="PROSITE" id="PS50104">
    <property type="entry name" value="TIR"/>
    <property type="match status" value="1"/>
</dbReference>
<keyword evidence="9" id="KW-0675">Receptor</keyword>
<evidence type="ECO:0000259" key="12">
    <source>
        <dbReference type="PROSITE" id="PS50104"/>
    </source>
</evidence>
<dbReference type="PANTHER" id="PTHR24365">
    <property type="entry name" value="TOLL-LIKE RECEPTOR"/>
    <property type="match status" value="1"/>
</dbReference>
<evidence type="ECO:0000256" key="7">
    <source>
        <dbReference type="ARBA" id="ARBA00022989"/>
    </source>
</evidence>
<gene>
    <name evidence="14" type="primary">LOC101850048</name>
</gene>
<dbReference type="Gene3D" id="3.40.50.10140">
    <property type="entry name" value="Toll/interleukin-1 receptor homology (TIR) domain"/>
    <property type="match status" value="1"/>
</dbReference>
<keyword evidence="4 11" id="KW-0812">Transmembrane</keyword>
<keyword evidence="3" id="KW-0433">Leucine-rich repeat</keyword>
<dbReference type="Gene3D" id="3.80.10.10">
    <property type="entry name" value="Ribonuclease Inhibitor"/>
    <property type="match status" value="3"/>
</dbReference>
<evidence type="ECO:0000313" key="14">
    <source>
        <dbReference type="RefSeq" id="XP_012945226.1"/>
    </source>
</evidence>
<sequence length="927" mass="106666">MSSFVSCLLSQSFKMSQLFHILLVLLCLFHPLFHVHGGGIRNMRTTRPPFPQRISMDSPCNISHNATDTIADCRALNITVLSSFMVPMETSVMLLDYNCFSSLTRDFLRGRSDLRVLSISHGKLDNIEDNAFQDVMNLEYLNLENNNLAYSGCNEASELAIPPALFAPLAKLEYLLLRGNNFGCFVEVPDNQADTNNATSSHFLQYGATFSDTNKNNILFETDLRFLTEDSKLPLLTTFSLDIHDFIDPNKRYHSLKTLMPNLTTLDVNSVTETISRDYFKVFRHLEVIKCSIEAKQLGNIHSQALLHLRYLESFTLFNSIIGLNNAVRSLSPFSHRKLREVRFDNVNCRHPQVTWGEENQEYDALVNVCIERLSLRYNRIHKFNIRPANSTSKSLLFSCAKYLDLSDNIKALLKVSLADYVGLQGIDISMWKSLEEFKVVNLRDMYASLDEWIKEKPSLLPEYSENMCAENGLAQHLNLTITYTLSENLLVLNRSNSPDTYQNMLFGEIVFDKAPNLTDLDLSGNGFSKMPAVFRGLNNLERFHFSRNNISELSESFFDKLPSLKLVDFSYCQLSSRFMLELGQRLFSHLKSLETINLSHNGLEALPADIFEYNKEIKTISMKGNRLASLSVELINTPLLRELDLRANNIKQLAVHERNELDEFSLTQPNFKMYIQENLFSCTCEDISFLLWLHLTRVTLDEDRNYTCLWLEERQFLSPVPSSQDIRALWRRCVGKTSLLLSLMTATLLFTGFLLVVLFSRHKRYIKAFAMRIFLHDYHLKTRADYNIGLFIGYAEEDYQFPCLVLRAFIEDELGLTCYVRDRDQIPNQPMANSIAEAINSCWKTLLVVTPRFLTSDEWGLFTAKMSVYAQGPENPHRLLILVDHMTVDRLPTDLLCAVSEDNIICLPRLRMCYELRQKLRTRLLN</sequence>
<evidence type="ECO:0000313" key="13">
    <source>
        <dbReference type="Proteomes" id="UP000694888"/>
    </source>
</evidence>
<dbReference type="InterPro" id="IPR032675">
    <property type="entry name" value="LRR_dom_sf"/>
</dbReference>
<evidence type="ECO:0000256" key="11">
    <source>
        <dbReference type="SAM" id="Phobius"/>
    </source>
</evidence>
<evidence type="ECO:0000256" key="6">
    <source>
        <dbReference type="ARBA" id="ARBA00022737"/>
    </source>
</evidence>
<dbReference type="PANTHER" id="PTHR24365:SF541">
    <property type="entry name" value="PROTEIN TOLL-RELATED"/>
    <property type="match status" value="1"/>
</dbReference>
<dbReference type="SUPFAM" id="SSF52058">
    <property type="entry name" value="L domain-like"/>
    <property type="match status" value="2"/>
</dbReference>
<protein>
    <submittedName>
        <fullName evidence="14">Toll-like receptor 4</fullName>
    </submittedName>
</protein>
<evidence type="ECO:0000256" key="3">
    <source>
        <dbReference type="ARBA" id="ARBA00022614"/>
    </source>
</evidence>
<keyword evidence="8 11" id="KW-0472">Membrane</keyword>
<accession>A0ABM1ACT0</accession>
<feature type="transmembrane region" description="Helical" evidence="11">
    <location>
        <begin position="740"/>
        <end position="760"/>
    </location>
</feature>
<reference evidence="14" key="1">
    <citation type="submission" date="2025-08" db="UniProtKB">
        <authorList>
            <consortium name="RefSeq"/>
        </authorList>
    </citation>
    <scope>IDENTIFICATION</scope>
</reference>
<dbReference type="InterPro" id="IPR035897">
    <property type="entry name" value="Toll_tir_struct_dom_sf"/>
</dbReference>
<keyword evidence="10" id="KW-0325">Glycoprotein</keyword>
<organism evidence="13 14">
    <name type="scientific">Aplysia californica</name>
    <name type="common">California sea hare</name>
    <dbReference type="NCBI Taxonomy" id="6500"/>
    <lineage>
        <taxon>Eukaryota</taxon>
        <taxon>Metazoa</taxon>
        <taxon>Spiralia</taxon>
        <taxon>Lophotrochozoa</taxon>
        <taxon>Mollusca</taxon>
        <taxon>Gastropoda</taxon>
        <taxon>Heterobranchia</taxon>
        <taxon>Euthyneura</taxon>
        <taxon>Tectipleura</taxon>
        <taxon>Aplysiida</taxon>
        <taxon>Aplysioidea</taxon>
        <taxon>Aplysiidae</taxon>
        <taxon>Aplysia</taxon>
    </lineage>
</organism>
<comment type="subcellular location">
    <subcellularLocation>
        <location evidence="1">Membrane</location>
        <topology evidence="1">Single-pass membrane protein</topology>
    </subcellularLocation>
</comment>
<keyword evidence="6" id="KW-0677">Repeat</keyword>
<keyword evidence="13" id="KW-1185">Reference proteome</keyword>